<comment type="caution">
    <text evidence="1">The sequence shown here is derived from an EMBL/GenBank/DDBJ whole genome shotgun (WGS) entry which is preliminary data.</text>
</comment>
<protein>
    <recommendedName>
        <fullName evidence="3">Methyltransferase domain-containing protein</fullName>
    </recommendedName>
</protein>
<dbReference type="Proteomes" id="UP000229981">
    <property type="component" value="Unassembled WGS sequence"/>
</dbReference>
<dbReference type="Pfam" id="PF13489">
    <property type="entry name" value="Methyltransf_23"/>
    <property type="match status" value="1"/>
</dbReference>
<reference evidence="1 2" key="1">
    <citation type="submission" date="2017-09" db="EMBL/GenBank/DDBJ databases">
        <title>Depth-based differentiation of microbial function through sediment-hosted aquifers and enrichment of novel symbionts in the deep terrestrial subsurface.</title>
        <authorList>
            <person name="Probst A.J."/>
            <person name="Ladd B."/>
            <person name="Jarett J.K."/>
            <person name="Geller-Mcgrath D.E."/>
            <person name="Sieber C.M."/>
            <person name="Emerson J.B."/>
            <person name="Anantharaman K."/>
            <person name="Thomas B.C."/>
            <person name="Malmstrom R."/>
            <person name="Stieglmeier M."/>
            <person name="Klingl A."/>
            <person name="Woyke T."/>
            <person name="Ryan C.M."/>
            <person name="Banfield J.F."/>
        </authorList>
    </citation>
    <scope>NUCLEOTIDE SEQUENCE [LARGE SCALE GENOMIC DNA]</scope>
    <source>
        <strain evidence="1">CG22_combo_CG10-13_8_21_14_all_01_47_9</strain>
    </source>
</reference>
<sequence length="101" mass="11461">MVLRQKIKYAYRGKFDPAKLAPDNIDRLSTGLVKPKTKILELGCAAGFMSEYFRKQLSCKVIGVDINREAKPDITGDLNEPTTWQEIRRRAPYDLVFASAI</sequence>
<evidence type="ECO:0008006" key="3">
    <source>
        <dbReference type="Google" id="ProtNLM"/>
    </source>
</evidence>
<name>A0A2H0E109_9BACT</name>
<proteinExistence type="predicted"/>
<feature type="non-terminal residue" evidence="1">
    <location>
        <position position="101"/>
    </location>
</feature>
<evidence type="ECO:0000313" key="2">
    <source>
        <dbReference type="Proteomes" id="UP000229981"/>
    </source>
</evidence>
<dbReference type="Gene3D" id="3.40.50.150">
    <property type="entry name" value="Vaccinia Virus protein VP39"/>
    <property type="match status" value="1"/>
</dbReference>
<dbReference type="CDD" id="cd02440">
    <property type="entry name" value="AdoMet_MTases"/>
    <property type="match status" value="1"/>
</dbReference>
<dbReference type="EMBL" id="PCTU01000059">
    <property type="protein sequence ID" value="PIP88112.1"/>
    <property type="molecule type" value="Genomic_DNA"/>
</dbReference>
<evidence type="ECO:0000313" key="1">
    <source>
        <dbReference type="EMBL" id="PIP88112.1"/>
    </source>
</evidence>
<dbReference type="AlphaFoldDB" id="A0A2H0E109"/>
<dbReference type="SUPFAM" id="SSF53335">
    <property type="entry name" value="S-adenosyl-L-methionine-dependent methyltransferases"/>
    <property type="match status" value="1"/>
</dbReference>
<dbReference type="InterPro" id="IPR029063">
    <property type="entry name" value="SAM-dependent_MTases_sf"/>
</dbReference>
<accession>A0A2H0E109</accession>
<gene>
    <name evidence="1" type="ORF">COW80_02130</name>
</gene>
<organism evidence="1 2">
    <name type="scientific">Candidatus Beckwithbacteria bacterium CG22_combo_CG10-13_8_21_14_all_01_47_9</name>
    <dbReference type="NCBI Taxonomy" id="1974496"/>
    <lineage>
        <taxon>Bacteria</taxon>
        <taxon>Candidatus Beckwithiibacteriota</taxon>
    </lineage>
</organism>